<comment type="caution">
    <text evidence="2">The sequence shown here is derived from an EMBL/GenBank/DDBJ whole genome shotgun (WGS) entry which is preliminary data.</text>
</comment>
<name>A0ABT2MNV3_9CYAN</name>
<dbReference type="RefSeq" id="WP_368006037.1">
    <property type="nucleotide sequence ID" value="NZ_JAMXFF010000010.1"/>
</dbReference>
<evidence type="ECO:0000259" key="1">
    <source>
        <dbReference type="Pfam" id="PF05685"/>
    </source>
</evidence>
<evidence type="ECO:0000313" key="3">
    <source>
        <dbReference type="Proteomes" id="UP001525890"/>
    </source>
</evidence>
<dbReference type="PANTHER" id="PTHR35400:SF1">
    <property type="entry name" value="SLR1083 PROTEIN"/>
    <property type="match status" value="1"/>
</dbReference>
<organism evidence="2 3">
    <name type="scientific">Laspinema palackyanum D2a</name>
    <dbReference type="NCBI Taxonomy" id="2953684"/>
    <lineage>
        <taxon>Bacteria</taxon>
        <taxon>Bacillati</taxon>
        <taxon>Cyanobacteriota</taxon>
        <taxon>Cyanophyceae</taxon>
        <taxon>Oscillatoriophycideae</taxon>
        <taxon>Oscillatoriales</taxon>
        <taxon>Laspinemataceae</taxon>
        <taxon>Laspinema</taxon>
        <taxon>Laspinema palackyanum</taxon>
    </lineage>
</organism>
<dbReference type="Proteomes" id="UP001525890">
    <property type="component" value="Unassembled WGS sequence"/>
</dbReference>
<dbReference type="InterPro" id="IPR011335">
    <property type="entry name" value="Restrct_endonuc-II-like"/>
</dbReference>
<dbReference type="Pfam" id="PF05685">
    <property type="entry name" value="Uma2"/>
    <property type="match status" value="1"/>
</dbReference>
<dbReference type="InterPro" id="IPR012296">
    <property type="entry name" value="Nuclease_put_TT1808"/>
</dbReference>
<dbReference type="PANTHER" id="PTHR35400">
    <property type="entry name" value="SLR1083 PROTEIN"/>
    <property type="match status" value="1"/>
</dbReference>
<sequence length="186" mass="21019">MSVKLISHKFTVDDYSKMAEIGVLKEGDRVELIRGEIIEMSPIGTRHAACVARLINLFMNRLGNRAISWPQNPIQLGNNSQPQPDVTLLQPRDDFYATQHPQPADIFLVVEVADTTLEGDRTIKIPLYAEHKITEVWLVNLPENCLEVYRQPTATGYQIISQFYPGDTLSLQTFPDITINVNQILS</sequence>
<accession>A0ABT2MNV3</accession>
<reference evidence="2 3" key="1">
    <citation type="journal article" date="2022" name="Front. Microbiol.">
        <title>High genomic differentiation and limited gene flow indicate recent cryptic speciation within the genus Laspinema (cyanobacteria).</title>
        <authorList>
            <person name="Stanojkovic A."/>
            <person name="Skoupy S."/>
            <person name="Skaloud P."/>
            <person name="Dvorak P."/>
        </authorList>
    </citation>
    <scope>NUCLEOTIDE SEQUENCE [LARGE SCALE GENOMIC DNA]</scope>
    <source>
        <strain evidence="2 3">D2a</strain>
    </source>
</reference>
<feature type="domain" description="Putative restriction endonuclease" evidence="1">
    <location>
        <begin position="13"/>
        <end position="181"/>
    </location>
</feature>
<proteinExistence type="predicted"/>
<dbReference type="EMBL" id="JAMXFF010000010">
    <property type="protein sequence ID" value="MCT7966393.1"/>
    <property type="molecule type" value="Genomic_DNA"/>
</dbReference>
<keyword evidence="2" id="KW-0378">Hydrolase</keyword>
<dbReference type="CDD" id="cd06260">
    <property type="entry name" value="DUF820-like"/>
    <property type="match status" value="1"/>
</dbReference>
<dbReference type="SUPFAM" id="SSF52980">
    <property type="entry name" value="Restriction endonuclease-like"/>
    <property type="match status" value="1"/>
</dbReference>
<protein>
    <submittedName>
        <fullName evidence="2">Uma2 family endonuclease</fullName>
    </submittedName>
</protein>
<dbReference type="Gene3D" id="3.90.1570.10">
    <property type="entry name" value="tt1808, chain A"/>
    <property type="match status" value="1"/>
</dbReference>
<keyword evidence="2" id="KW-0540">Nuclease</keyword>
<dbReference type="InterPro" id="IPR008538">
    <property type="entry name" value="Uma2"/>
</dbReference>
<evidence type="ECO:0000313" key="2">
    <source>
        <dbReference type="EMBL" id="MCT7966393.1"/>
    </source>
</evidence>
<gene>
    <name evidence="2" type="ORF">NG799_08615</name>
</gene>
<dbReference type="GO" id="GO:0004519">
    <property type="term" value="F:endonuclease activity"/>
    <property type="evidence" value="ECO:0007669"/>
    <property type="project" value="UniProtKB-KW"/>
</dbReference>
<keyword evidence="2" id="KW-0255">Endonuclease</keyword>
<keyword evidence="3" id="KW-1185">Reference proteome</keyword>